<dbReference type="CDD" id="cd10941">
    <property type="entry name" value="CE4_PuuE_HpPgdA_like_2"/>
    <property type="match status" value="1"/>
</dbReference>
<dbReference type="Proteomes" id="UP000033047">
    <property type="component" value="Unassembled WGS sequence"/>
</dbReference>
<dbReference type="InterPro" id="IPR011330">
    <property type="entry name" value="Glyco_hydro/deAcase_b/a-brl"/>
</dbReference>
<dbReference type="PATRIC" id="fig|927665.4.peg.1546"/>
<dbReference type="GO" id="GO:0016810">
    <property type="term" value="F:hydrolase activity, acting on carbon-nitrogen (but not peptide) bonds"/>
    <property type="evidence" value="ECO:0007669"/>
    <property type="project" value="InterPro"/>
</dbReference>
<dbReference type="Pfam" id="PF01522">
    <property type="entry name" value="Polysacc_deac_1"/>
    <property type="match status" value="1"/>
</dbReference>
<dbReference type="STRING" id="927665.HMPREF1535_01513"/>
<dbReference type="PANTHER" id="PTHR47561">
    <property type="entry name" value="POLYSACCHARIDE DEACETYLASE FAMILY PROTEIN (AFU_ORTHOLOGUE AFUA_6G05030)"/>
    <property type="match status" value="1"/>
</dbReference>
<comment type="caution">
    <text evidence="2">The sequence shown here is derived from an EMBL/GenBank/DDBJ whole genome shotgun (WGS) entry which is preliminary data.</text>
</comment>
<dbReference type="GO" id="GO:0005975">
    <property type="term" value="P:carbohydrate metabolic process"/>
    <property type="evidence" value="ECO:0007669"/>
    <property type="project" value="InterPro"/>
</dbReference>
<dbReference type="SUPFAM" id="SSF88713">
    <property type="entry name" value="Glycoside hydrolase/deacetylase"/>
    <property type="match status" value="1"/>
</dbReference>
<evidence type="ECO:0000259" key="1">
    <source>
        <dbReference type="PROSITE" id="PS51677"/>
    </source>
</evidence>
<proteinExistence type="predicted"/>
<evidence type="ECO:0000313" key="3">
    <source>
        <dbReference type="Proteomes" id="UP000033047"/>
    </source>
</evidence>
<dbReference type="RefSeq" id="WP_046145734.1">
    <property type="nucleotide sequence ID" value="NZ_KQ033912.1"/>
</dbReference>
<dbReference type="PANTHER" id="PTHR47561:SF1">
    <property type="entry name" value="POLYSACCHARIDE DEACETYLASE FAMILY PROTEIN (AFU_ORTHOLOGUE AFUA_6G05030)"/>
    <property type="match status" value="1"/>
</dbReference>
<sequence>MILLSFDIEEFDVPLEHGIEVPFEQQMAVSIEGTRKILACLKRHQIHATFFCTANFAAHAPEIIENILQDGHEIASHGYYHSSFEMEDLKRSREFLEQQTGQPVKGFRMARMMPIDEKEIKKAGYTYNSSLNPTCIPGRYNHLDKPRTWFYKDDVLQLPASVSPVFRFPLFWLAYHNLPAKVYRWLFQRTLKHDGYIVTYFHPWEFTNLKKWNLPFIITNHSGEGMIKRLDDLISFSIKKDYTFMTFSSFQQNIIQNGNSK</sequence>
<accession>A0A0F5JGA7</accession>
<feature type="domain" description="NodB homology" evidence="1">
    <location>
        <begin position="17"/>
        <end position="261"/>
    </location>
</feature>
<dbReference type="Gene3D" id="3.20.20.370">
    <property type="entry name" value="Glycoside hydrolase/deacetylase"/>
    <property type="match status" value="1"/>
</dbReference>
<name>A0A0F5JGA7_9BACT</name>
<dbReference type="EMBL" id="AQHV01000010">
    <property type="protein sequence ID" value="KKB56861.1"/>
    <property type="molecule type" value="Genomic_DNA"/>
</dbReference>
<dbReference type="PROSITE" id="PS51677">
    <property type="entry name" value="NODB"/>
    <property type="match status" value="1"/>
</dbReference>
<organism evidence="2 3">
    <name type="scientific">Parabacteroides goldsteinii DSM 19448 = WAL 12034</name>
    <dbReference type="NCBI Taxonomy" id="927665"/>
    <lineage>
        <taxon>Bacteria</taxon>
        <taxon>Pseudomonadati</taxon>
        <taxon>Bacteroidota</taxon>
        <taxon>Bacteroidia</taxon>
        <taxon>Bacteroidales</taxon>
        <taxon>Tannerellaceae</taxon>
        <taxon>Parabacteroides</taxon>
    </lineage>
</organism>
<reference evidence="2 3" key="1">
    <citation type="submission" date="2013-04" db="EMBL/GenBank/DDBJ databases">
        <title>The Genome Sequence of Parabacteroides goldsteinii DSM 19448.</title>
        <authorList>
            <consortium name="The Broad Institute Genomics Platform"/>
            <person name="Earl A."/>
            <person name="Ward D."/>
            <person name="Feldgarden M."/>
            <person name="Gevers D."/>
            <person name="Martens E."/>
            <person name="Sakamoto M."/>
            <person name="Benno Y."/>
            <person name="Song Y."/>
            <person name="Liu C."/>
            <person name="Lee J."/>
            <person name="Bolanos M."/>
            <person name="Vaisanen M.L."/>
            <person name="Finegold S.M."/>
            <person name="Walker B."/>
            <person name="Young S."/>
            <person name="Zeng Q."/>
            <person name="Gargeya S."/>
            <person name="Fitzgerald M."/>
            <person name="Haas B."/>
            <person name="Abouelleil A."/>
            <person name="Allen A.W."/>
            <person name="Alvarado L."/>
            <person name="Arachchi H.M."/>
            <person name="Berlin A.M."/>
            <person name="Chapman S.B."/>
            <person name="Gainer-Dewar J."/>
            <person name="Goldberg J."/>
            <person name="Griggs A."/>
            <person name="Gujja S."/>
            <person name="Hansen M."/>
            <person name="Howarth C."/>
            <person name="Imamovic A."/>
            <person name="Ireland A."/>
            <person name="Larimer J."/>
            <person name="McCowan C."/>
            <person name="Murphy C."/>
            <person name="Pearson M."/>
            <person name="Poon T.W."/>
            <person name="Priest M."/>
            <person name="Roberts A."/>
            <person name="Saif S."/>
            <person name="Shea T."/>
            <person name="Sisk P."/>
            <person name="Sykes S."/>
            <person name="Wortman J."/>
            <person name="Nusbaum C."/>
            <person name="Birren B."/>
        </authorList>
    </citation>
    <scope>NUCLEOTIDE SEQUENCE [LARGE SCALE GENOMIC DNA]</scope>
    <source>
        <strain evidence="2 3">DSM 19448</strain>
    </source>
</reference>
<dbReference type="AlphaFoldDB" id="A0A0F5JGA7"/>
<evidence type="ECO:0000313" key="2">
    <source>
        <dbReference type="EMBL" id="KKB56861.1"/>
    </source>
</evidence>
<protein>
    <recommendedName>
        <fullName evidence="1">NodB homology domain-containing protein</fullName>
    </recommendedName>
</protein>
<dbReference type="InterPro" id="IPR045235">
    <property type="entry name" value="PuuE_HpPgdA-like"/>
</dbReference>
<dbReference type="HOGENOM" id="CLU_093157_0_0_10"/>
<dbReference type="GeneID" id="69982768"/>
<gene>
    <name evidence="2" type="ORF">HMPREF1535_01513</name>
</gene>
<dbReference type="InterPro" id="IPR002509">
    <property type="entry name" value="NODB_dom"/>
</dbReference>